<protein>
    <submittedName>
        <fullName evidence="9">Heme-thiolate peroxidase</fullName>
    </submittedName>
</protein>
<evidence type="ECO:0000256" key="7">
    <source>
        <dbReference type="ARBA" id="ARBA00025795"/>
    </source>
</evidence>
<evidence type="ECO:0000256" key="1">
    <source>
        <dbReference type="ARBA" id="ARBA00001970"/>
    </source>
</evidence>
<evidence type="ECO:0000256" key="3">
    <source>
        <dbReference type="ARBA" id="ARBA00022617"/>
    </source>
</evidence>
<keyword evidence="5" id="KW-0560">Oxidoreductase</keyword>
<evidence type="ECO:0000256" key="4">
    <source>
        <dbReference type="ARBA" id="ARBA00022723"/>
    </source>
</evidence>
<dbReference type="Proteomes" id="UP000815677">
    <property type="component" value="Unassembled WGS sequence"/>
</dbReference>
<dbReference type="Pfam" id="PF01328">
    <property type="entry name" value="Peroxidase_2"/>
    <property type="match status" value="1"/>
</dbReference>
<reference evidence="9" key="1">
    <citation type="submission" date="2014-09" db="EMBL/GenBank/DDBJ databases">
        <title>Genome sequence of the luminous mushroom Mycena chlorophos for searching fungal bioluminescence genes.</title>
        <authorList>
            <person name="Tanaka Y."/>
            <person name="Kasuga D."/>
            <person name="Oba Y."/>
            <person name="Hase S."/>
            <person name="Sato K."/>
            <person name="Oba Y."/>
            <person name="Sakakibara Y."/>
        </authorList>
    </citation>
    <scope>NUCLEOTIDE SEQUENCE</scope>
</reference>
<proteinExistence type="inferred from homology"/>
<evidence type="ECO:0000259" key="8">
    <source>
        <dbReference type="PROSITE" id="PS51405"/>
    </source>
</evidence>
<keyword evidence="2 9" id="KW-0575">Peroxidase</keyword>
<keyword evidence="10" id="KW-1185">Reference proteome</keyword>
<evidence type="ECO:0000313" key="9">
    <source>
        <dbReference type="EMBL" id="GAT56219.1"/>
    </source>
</evidence>
<evidence type="ECO:0000256" key="2">
    <source>
        <dbReference type="ARBA" id="ARBA00022559"/>
    </source>
</evidence>
<dbReference type="Gene3D" id="1.10.489.10">
    <property type="entry name" value="Chloroperoxidase-like"/>
    <property type="match status" value="1"/>
</dbReference>
<evidence type="ECO:0000313" key="10">
    <source>
        <dbReference type="Proteomes" id="UP000815677"/>
    </source>
</evidence>
<evidence type="ECO:0000256" key="6">
    <source>
        <dbReference type="ARBA" id="ARBA00023004"/>
    </source>
</evidence>
<feature type="domain" description="Heme haloperoxidase family profile" evidence="8">
    <location>
        <begin position="215"/>
        <end position="353"/>
    </location>
</feature>
<gene>
    <name evidence="9" type="ORF">MCHLO_12903</name>
</gene>
<dbReference type="PANTHER" id="PTHR33577:SF16">
    <property type="entry name" value="HEME HALOPEROXIDASE FAMILY PROFILE DOMAIN-CONTAINING PROTEIN"/>
    <property type="match status" value="1"/>
</dbReference>
<comment type="cofactor">
    <cofactor evidence="1">
        <name>heme b</name>
        <dbReference type="ChEBI" id="CHEBI:60344"/>
    </cofactor>
</comment>
<name>A0ABQ0LYS3_MYCCL</name>
<dbReference type="InterPro" id="IPR000028">
    <property type="entry name" value="Chloroperoxidase"/>
</dbReference>
<evidence type="ECO:0000256" key="5">
    <source>
        <dbReference type="ARBA" id="ARBA00023002"/>
    </source>
</evidence>
<comment type="similarity">
    <text evidence="7">Belongs to the chloroperoxidase family.</text>
</comment>
<dbReference type="EMBL" id="DF849259">
    <property type="protein sequence ID" value="GAT56219.1"/>
    <property type="molecule type" value="Genomic_DNA"/>
</dbReference>
<organism evidence="9 10">
    <name type="scientific">Mycena chlorophos</name>
    <name type="common">Agaric fungus</name>
    <name type="synonym">Agaricus chlorophos</name>
    <dbReference type="NCBI Taxonomy" id="658473"/>
    <lineage>
        <taxon>Eukaryota</taxon>
        <taxon>Fungi</taxon>
        <taxon>Dikarya</taxon>
        <taxon>Basidiomycota</taxon>
        <taxon>Agaricomycotina</taxon>
        <taxon>Agaricomycetes</taxon>
        <taxon>Agaricomycetidae</taxon>
        <taxon>Agaricales</taxon>
        <taxon>Marasmiineae</taxon>
        <taxon>Mycenaceae</taxon>
        <taxon>Mycena</taxon>
    </lineage>
</organism>
<keyword evidence="6" id="KW-0408">Iron</keyword>
<dbReference type="PROSITE" id="PS51405">
    <property type="entry name" value="HEME_HALOPEROXIDASE"/>
    <property type="match status" value="1"/>
</dbReference>
<dbReference type="InterPro" id="IPR036851">
    <property type="entry name" value="Chloroperoxidase-like_sf"/>
</dbReference>
<dbReference type="SUPFAM" id="SSF47571">
    <property type="entry name" value="Cloroperoxidase"/>
    <property type="match status" value="1"/>
</dbReference>
<dbReference type="GO" id="GO:0004601">
    <property type="term" value="F:peroxidase activity"/>
    <property type="evidence" value="ECO:0007669"/>
    <property type="project" value="UniProtKB-KW"/>
</dbReference>
<sequence length="353" mass="38965">MWWVVVARKIAIVALPTSQKQYDCDSPHLRGLLRLEHFELTTWRNGLDGLCRINFSQRRDWPASCFGSILEACCRLPRPYDTRRRNEASTPCSSVDHLHALRRSATHLTSQPWSSSASENALNLHLSTFMHSSRRSCFQQCSAGNPQSRRSLYEHAVAMRPFAIVALFLDLFDLAAQPRAPQRQHAQEVLDGHSGTLIAMPPLPTYTGAKIIPDTDHLYIAPGPEDLRGPCPGMKTLANHGYIPRSGIASFEDIVSGMMEAFNLDRDFGAFITALNMLMRGNPFVNRMSIGGVSPLVPPLPNNAGTPGGISLHGGIEGDASMTRADTYIGDNINFQNLMYDMDLVLLGRHGGN</sequence>
<accession>A0ABQ0LYS3</accession>
<keyword evidence="4" id="KW-0479">Metal-binding</keyword>
<dbReference type="PANTHER" id="PTHR33577">
    <property type="entry name" value="STERIGMATOCYSTIN BIOSYNTHESIS PEROXIDASE STCC-RELATED"/>
    <property type="match status" value="1"/>
</dbReference>
<keyword evidence="3" id="KW-0349">Heme</keyword>